<dbReference type="InterPro" id="IPR022062">
    <property type="entry name" value="DUF3618"/>
</dbReference>
<name>A0ABV7G0U6_9PROT</name>
<evidence type="ECO:0000313" key="2">
    <source>
        <dbReference type="EMBL" id="MFC3126105.1"/>
    </source>
</evidence>
<sequence length="346" mass="35172">MSETTDPQGRSAAEIEADVERTRARVTETIEALRGSMSPGQVMDQVLDYARGSGGADFMRNLGSSVRDNPLPVLMIGSGIGWLLMAGQKNKEYAVHPRGGYAALPPPRPAPGGPGLADRASSAAQGIGAVASDAASSVGDTARSAATSIKDAAASLAGSASDTASAARGRMSSAAGTARAYHHDASDAAAAAMDAARHRVNRAGSQAHDGWARMSAEQPLLLGALGLAAGAALAALLPRTETEDRLMGEASDALKGQVGEIASEQYATVKETVAPHVQEAREAIKGAPQAAQQKMDEDGVSAASGRDVVTGVAGRLAETAKSAAHDVADQSKTSLGRLDQDQRPSS</sequence>
<keyword evidence="3" id="KW-1185">Reference proteome</keyword>
<evidence type="ECO:0000256" key="1">
    <source>
        <dbReference type="SAM" id="MobiDB-lite"/>
    </source>
</evidence>
<reference evidence="3" key="1">
    <citation type="journal article" date="2019" name="Int. J. Syst. Evol. Microbiol.">
        <title>The Global Catalogue of Microorganisms (GCM) 10K type strain sequencing project: providing services to taxonomists for standard genome sequencing and annotation.</title>
        <authorList>
            <consortium name="The Broad Institute Genomics Platform"/>
            <consortium name="The Broad Institute Genome Sequencing Center for Infectious Disease"/>
            <person name="Wu L."/>
            <person name="Ma J."/>
        </authorList>
    </citation>
    <scope>NUCLEOTIDE SEQUENCE [LARGE SCALE GENOMIC DNA]</scope>
    <source>
        <strain evidence="3">KCTC 52094</strain>
    </source>
</reference>
<dbReference type="Proteomes" id="UP001595593">
    <property type="component" value="Unassembled WGS sequence"/>
</dbReference>
<comment type="caution">
    <text evidence="2">The sequence shown here is derived from an EMBL/GenBank/DDBJ whole genome shotgun (WGS) entry which is preliminary data.</text>
</comment>
<protein>
    <submittedName>
        <fullName evidence="2">DUF3618 domain-containing protein</fullName>
    </submittedName>
</protein>
<accession>A0ABV7G0U6</accession>
<dbReference type="Pfam" id="PF12277">
    <property type="entry name" value="DUF3618"/>
    <property type="match status" value="1"/>
</dbReference>
<organism evidence="2 3">
    <name type="scientific">Teichococcus globiformis</name>
    <dbReference type="NCBI Taxonomy" id="2307229"/>
    <lineage>
        <taxon>Bacteria</taxon>
        <taxon>Pseudomonadati</taxon>
        <taxon>Pseudomonadota</taxon>
        <taxon>Alphaproteobacteria</taxon>
        <taxon>Acetobacterales</taxon>
        <taxon>Roseomonadaceae</taxon>
        <taxon>Roseomonas</taxon>
    </lineage>
</organism>
<evidence type="ECO:0000313" key="3">
    <source>
        <dbReference type="Proteomes" id="UP001595593"/>
    </source>
</evidence>
<dbReference type="EMBL" id="JBHRTN010000013">
    <property type="protein sequence ID" value="MFC3126105.1"/>
    <property type="molecule type" value="Genomic_DNA"/>
</dbReference>
<gene>
    <name evidence="2" type="ORF">ACFOD4_13640</name>
</gene>
<dbReference type="RefSeq" id="WP_379597230.1">
    <property type="nucleotide sequence ID" value="NZ_JBHRTN010000013.1"/>
</dbReference>
<proteinExistence type="predicted"/>
<feature type="region of interest" description="Disordered" evidence="1">
    <location>
        <begin position="320"/>
        <end position="346"/>
    </location>
</feature>